<evidence type="ECO:0000313" key="3">
    <source>
        <dbReference type="EMBL" id="ALS55942.1"/>
    </source>
</evidence>
<feature type="domain" description="Acyl-CoA thioesterase-like N-terminal HotDog" evidence="2">
    <location>
        <begin position="49"/>
        <end position="128"/>
    </location>
</feature>
<accession>A0A0U2P1D9</accession>
<dbReference type="GO" id="GO:0047617">
    <property type="term" value="F:fatty acyl-CoA hydrolase activity"/>
    <property type="evidence" value="ECO:0007669"/>
    <property type="project" value="InterPro"/>
</dbReference>
<proteinExistence type="predicted"/>
<organism evidence="3">
    <name type="scientific">uncultured bacterium EIL80E09</name>
    <dbReference type="NCBI Taxonomy" id="1768207"/>
    <lineage>
        <taxon>Bacteria</taxon>
        <taxon>environmental samples</taxon>
    </lineage>
</organism>
<dbReference type="CDD" id="cd03443">
    <property type="entry name" value="PaaI_thioesterase"/>
    <property type="match status" value="1"/>
</dbReference>
<keyword evidence="1" id="KW-0378">Hydrolase</keyword>
<dbReference type="InterPro" id="IPR049449">
    <property type="entry name" value="TesB_ACOT8-like_N"/>
</dbReference>
<dbReference type="EMBL" id="KT201083">
    <property type="protein sequence ID" value="ALS55942.1"/>
    <property type="molecule type" value="Genomic_DNA"/>
</dbReference>
<dbReference type="Pfam" id="PF13622">
    <property type="entry name" value="4HBT_3"/>
    <property type="match status" value="1"/>
</dbReference>
<dbReference type="PANTHER" id="PTHR21660">
    <property type="entry name" value="THIOESTERASE SUPERFAMILY MEMBER-RELATED"/>
    <property type="match status" value="1"/>
</dbReference>
<protein>
    <recommendedName>
        <fullName evidence="2">Acyl-CoA thioesterase-like N-terminal HotDog domain-containing protein</fullName>
    </recommendedName>
</protein>
<evidence type="ECO:0000256" key="1">
    <source>
        <dbReference type="ARBA" id="ARBA00022801"/>
    </source>
</evidence>
<dbReference type="AlphaFoldDB" id="A0A0U2P1D9"/>
<name>A0A0U2P1D9_9BACT</name>
<dbReference type="InterPro" id="IPR003736">
    <property type="entry name" value="PAAI_dom"/>
</dbReference>
<evidence type="ECO:0000259" key="2">
    <source>
        <dbReference type="Pfam" id="PF13622"/>
    </source>
</evidence>
<dbReference type="PANTHER" id="PTHR21660:SF1">
    <property type="entry name" value="ACYL-COENZYME A THIOESTERASE 13"/>
    <property type="match status" value="1"/>
</dbReference>
<dbReference type="SUPFAM" id="SSF54637">
    <property type="entry name" value="Thioesterase/thiol ester dehydrase-isomerase"/>
    <property type="match status" value="1"/>
</dbReference>
<dbReference type="Gene3D" id="3.10.129.10">
    <property type="entry name" value="Hotdog Thioesterase"/>
    <property type="match status" value="1"/>
</dbReference>
<dbReference type="InterPro" id="IPR029069">
    <property type="entry name" value="HotDog_dom_sf"/>
</dbReference>
<reference evidence="3" key="1">
    <citation type="journal article" date="2016" name="ISME J.">
        <title>Functional metagenomic screen reveals new and diverse microbial rhodopsins.</title>
        <authorList>
            <person name="Pushkarev A."/>
            <person name="Beja O."/>
        </authorList>
    </citation>
    <scope>NUCLEOTIDE SEQUENCE</scope>
</reference>
<sequence length="132" mass="14628">MHEFNPFSINKPKFLDILGFSDFNLDKENKTLELKFNASVELTHSNDTIVQGGFVTAMLDSCMAQLVLALTNGQVNPLTLDINVQFLRPCTVGEILVRAKYIKEGRTIAYTSAELFQNEKIVASATATSKLV</sequence>
<dbReference type="NCBIfam" id="TIGR00369">
    <property type="entry name" value="unchar_dom_1"/>
    <property type="match status" value="1"/>
</dbReference>
<dbReference type="InterPro" id="IPR039298">
    <property type="entry name" value="ACOT13"/>
</dbReference>